<feature type="region of interest" description="Disordered" evidence="4">
    <location>
        <begin position="678"/>
        <end position="700"/>
    </location>
</feature>
<feature type="compositionally biased region" description="Basic residues" evidence="4">
    <location>
        <begin position="678"/>
        <end position="690"/>
    </location>
</feature>
<dbReference type="Proteomes" id="UP000285146">
    <property type="component" value="Unassembled WGS sequence"/>
</dbReference>
<dbReference type="FunCoup" id="A0A423XB34">
    <property type="interactions" value="205"/>
</dbReference>
<dbReference type="OrthoDB" id="4703at2759"/>
<reference evidence="5 6" key="1">
    <citation type="submission" date="2015-09" db="EMBL/GenBank/DDBJ databases">
        <title>Host preference determinants of Valsa canker pathogens revealed by comparative genomics.</title>
        <authorList>
            <person name="Yin Z."/>
            <person name="Huang L."/>
        </authorList>
    </citation>
    <scope>NUCLEOTIDE SEQUENCE [LARGE SCALE GENOMIC DNA]</scope>
    <source>
        <strain evidence="5 6">SXYLt</strain>
    </source>
</reference>
<feature type="compositionally biased region" description="Acidic residues" evidence="4">
    <location>
        <begin position="56"/>
        <end position="65"/>
    </location>
</feature>
<dbReference type="InterPro" id="IPR036322">
    <property type="entry name" value="WD40_repeat_dom_sf"/>
</dbReference>
<feature type="region of interest" description="Disordered" evidence="4">
    <location>
        <begin position="1"/>
        <end position="147"/>
    </location>
</feature>
<organism evidence="5 6">
    <name type="scientific">Cytospora leucostoma</name>
    <dbReference type="NCBI Taxonomy" id="1230097"/>
    <lineage>
        <taxon>Eukaryota</taxon>
        <taxon>Fungi</taxon>
        <taxon>Dikarya</taxon>
        <taxon>Ascomycota</taxon>
        <taxon>Pezizomycotina</taxon>
        <taxon>Sordariomycetes</taxon>
        <taxon>Sordariomycetidae</taxon>
        <taxon>Diaporthales</taxon>
        <taxon>Cytosporaceae</taxon>
        <taxon>Cytospora</taxon>
    </lineage>
</organism>
<keyword evidence="6" id="KW-1185">Reference proteome</keyword>
<dbReference type="PANTHER" id="PTHR15052">
    <property type="entry name" value="RNA POLYMERASE III TRANSCRIPTION INITIATION FACTOR COMPLEX SUBUNIT"/>
    <property type="match status" value="1"/>
</dbReference>
<evidence type="ECO:0000256" key="1">
    <source>
        <dbReference type="ARBA" id="ARBA00004123"/>
    </source>
</evidence>
<dbReference type="GO" id="GO:0005634">
    <property type="term" value="C:nucleus"/>
    <property type="evidence" value="ECO:0007669"/>
    <property type="project" value="UniProtKB-SubCell"/>
</dbReference>
<evidence type="ECO:0000313" key="6">
    <source>
        <dbReference type="Proteomes" id="UP000285146"/>
    </source>
</evidence>
<dbReference type="AlphaFoldDB" id="A0A423XB34"/>
<dbReference type="GO" id="GO:0000127">
    <property type="term" value="C:transcription factor TFIIIC complex"/>
    <property type="evidence" value="ECO:0007669"/>
    <property type="project" value="TreeGrafter"/>
</dbReference>
<dbReference type="STRING" id="1230097.A0A423XB34"/>
<dbReference type="InParanoid" id="A0A423XB34"/>
<dbReference type="GO" id="GO:0006383">
    <property type="term" value="P:transcription by RNA polymerase III"/>
    <property type="evidence" value="ECO:0007669"/>
    <property type="project" value="TreeGrafter"/>
</dbReference>
<accession>A0A423XB34</accession>
<dbReference type="InterPro" id="IPR052416">
    <property type="entry name" value="GTF3C_component"/>
</dbReference>
<feature type="compositionally biased region" description="Acidic residues" evidence="4">
    <location>
        <begin position="34"/>
        <end position="43"/>
    </location>
</feature>
<comment type="subcellular location">
    <subcellularLocation>
        <location evidence="1">Nucleus</location>
    </subcellularLocation>
</comment>
<feature type="compositionally biased region" description="Basic residues" evidence="4">
    <location>
        <begin position="1"/>
        <end position="11"/>
    </location>
</feature>
<keyword evidence="2" id="KW-0804">Transcription</keyword>
<evidence type="ECO:0000256" key="3">
    <source>
        <dbReference type="ARBA" id="ARBA00023242"/>
    </source>
</evidence>
<feature type="compositionally biased region" description="Basic residues" evidence="4">
    <location>
        <begin position="117"/>
        <end position="131"/>
    </location>
</feature>
<dbReference type="InterPro" id="IPR015943">
    <property type="entry name" value="WD40/YVTN_repeat-like_dom_sf"/>
</dbReference>
<dbReference type="PANTHER" id="PTHR15052:SF2">
    <property type="entry name" value="GENERAL TRANSCRIPTION FACTOR 3C POLYPEPTIDE 2"/>
    <property type="match status" value="1"/>
</dbReference>
<dbReference type="Gene3D" id="2.130.10.10">
    <property type="entry name" value="YVTN repeat-like/Quinoprotein amine dehydrogenase"/>
    <property type="match status" value="1"/>
</dbReference>
<gene>
    <name evidence="5" type="ORF">VPNG_04857</name>
</gene>
<comment type="caution">
    <text evidence="5">The sequence shown here is derived from an EMBL/GenBank/DDBJ whole genome shotgun (WGS) entry which is preliminary data.</text>
</comment>
<protein>
    <submittedName>
        <fullName evidence="5">Uncharacterized protein</fullName>
    </submittedName>
</protein>
<feature type="compositionally biased region" description="Acidic residues" evidence="4">
    <location>
        <begin position="84"/>
        <end position="104"/>
    </location>
</feature>
<dbReference type="EMBL" id="LKEB01000021">
    <property type="protein sequence ID" value="ROW13177.1"/>
    <property type="molecule type" value="Genomic_DNA"/>
</dbReference>
<evidence type="ECO:0000256" key="2">
    <source>
        <dbReference type="ARBA" id="ARBA00023163"/>
    </source>
</evidence>
<proteinExistence type="predicted"/>
<sequence>MRTRKSNKTKRVSYAIPYGIGSDEDAEAPVVVQDGDEDEDVDFDANQAEEGHDGSGEDEEDDVVLNEEGREAEDLSASMKAEEAVDSDEDVIPVESEGDDEVDGGADTNDTVEKLPKARGKRKKKLPKRASAHGIPSYPANPQQTRVYDGPLKRWTRTTQLLNILYGPEPTHIKVMRGMARKWFDSQVLPSRSYTGQGGVMQSPWLAADHEVKQKQWSKLWHDKYRAATKGGFQQSRKIRSEHVGIFKPPQDDMICSLGPFNRQKLVRTRYEYGQPILETGEPLDAVNRDSQEAISPRGWLLDTGELPLGIGWAPVSGHKEQFLAVCTVPYSDQEPNPADDPDENPEAMKRGSVQIWSLPCHKDDGSHAHLVHHLWFDWGRPKRLQWCPVPSPDDSKIGMLAVLCGDGQVRVFEVPKPSPGPVDYEWITTPIAALGFTDEYMVFATSLAWVGVNRLCLGHTDGSISLWSVYPSKMLLRKSIHISYILDVASGFPSHPYHIVSTPVGGCPTLTDLNIPSAETTSTPILGAVSFQNNLMDWNDHLQGFFGMHPSPTAHDTLIGWAHVRFFVQSRTLMTTPSPPMCLASGRTHPFVLVGCADGSLWAMNPLRTLFRDRSDPSYKLKILQHEYRPTAKINISLQPGEQVRGAARILQGFLPEVNSNPRAEFAREQNLLRLQASKKKSKSKKKKSSRPETDEKDVEIVDGLSKGEGQALAKLLDKTRAVVHEARTRVVVTAWNPNVEYGWWAAAAMGSGLVKVMDLGVEN</sequence>
<evidence type="ECO:0000256" key="4">
    <source>
        <dbReference type="SAM" id="MobiDB-lite"/>
    </source>
</evidence>
<keyword evidence="3" id="KW-0539">Nucleus</keyword>
<evidence type="ECO:0000313" key="5">
    <source>
        <dbReference type="EMBL" id="ROW13177.1"/>
    </source>
</evidence>
<name>A0A423XB34_9PEZI</name>
<dbReference type="SUPFAM" id="SSF50978">
    <property type="entry name" value="WD40 repeat-like"/>
    <property type="match status" value="1"/>
</dbReference>